<protein>
    <recommendedName>
        <fullName evidence="9">Amino acid transporter</fullName>
    </recommendedName>
</protein>
<comment type="subcellular location">
    <subcellularLocation>
        <location evidence="1">Membrane</location>
        <topology evidence="1">Multi-pass membrane protein</topology>
    </subcellularLocation>
</comment>
<dbReference type="GO" id="GO:0016020">
    <property type="term" value="C:membrane"/>
    <property type="evidence" value="ECO:0007669"/>
    <property type="project" value="UniProtKB-SubCell"/>
</dbReference>
<evidence type="ECO:0008006" key="9">
    <source>
        <dbReference type="Google" id="ProtNLM"/>
    </source>
</evidence>
<dbReference type="AlphaFoldDB" id="A0A9P5HFZ3"/>
<dbReference type="Gene3D" id="1.20.1740.10">
    <property type="entry name" value="Amino acid/polyamine transporter I"/>
    <property type="match status" value="1"/>
</dbReference>
<feature type="transmembrane region" description="Helical" evidence="6">
    <location>
        <begin position="131"/>
        <end position="152"/>
    </location>
</feature>
<dbReference type="Proteomes" id="UP000722485">
    <property type="component" value="Unassembled WGS sequence"/>
</dbReference>
<comment type="caution">
    <text evidence="7">The sequence shown here is derived from an EMBL/GenBank/DDBJ whole genome shotgun (WGS) entry which is preliminary data.</text>
</comment>
<feature type="transmembrane region" description="Helical" evidence="6">
    <location>
        <begin position="270"/>
        <end position="294"/>
    </location>
</feature>
<sequence length="362" mass="38900">MSEKIATKSEGANSVSDVDLEVVAITGGDGKLQRNYGVWTLSAQAIVLPGSWAFAATALTIAIFGGGAPVAIWGTICISVCLCVVVACLAEFGSAYPSAAGCTHIASKVAGPKWGRFCGYMTGAFHCLGGLFSPPAFLIVLSQLILTCAAIFHDDYNPTRWQVFLLYQFWNVFALLVLLYGSRILPLLSSIAFVFLAGGLFLTIGLLVGFSPVKAADDIVWFDFQNFTGFESPIMCTMLGLLGPIYGFGPPHFILNMAEDVKNPSRNLPIGLAAQQIGSTIMLLGFYIAAYYTVLDYDALFQSSFPSVVGAVYLDATNNRAVTLILLLIVLVPAFFACFNYFLANIRLMYGFARDGAGKFPH</sequence>
<dbReference type="EMBL" id="JAANBB010000064">
    <property type="protein sequence ID" value="KAF7552210.1"/>
    <property type="molecule type" value="Genomic_DNA"/>
</dbReference>
<dbReference type="OrthoDB" id="3900342at2759"/>
<feature type="transmembrane region" description="Helical" evidence="6">
    <location>
        <begin position="230"/>
        <end position="249"/>
    </location>
</feature>
<evidence type="ECO:0000256" key="5">
    <source>
        <dbReference type="ARBA" id="ARBA00023136"/>
    </source>
</evidence>
<evidence type="ECO:0000256" key="2">
    <source>
        <dbReference type="ARBA" id="ARBA00022448"/>
    </source>
</evidence>
<dbReference type="GO" id="GO:0022857">
    <property type="term" value="F:transmembrane transporter activity"/>
    <property type="evidence" value="ECO:0007669"/>
    <property type="project" value="InterPro"/>
</dbReference>
<feature type="transmembrane region" description="Helical" evidence="6">
    <location>
        <begin position="70"/>
        <end position="90"/>
    </location>
</feature>
<gene>
    <name evidence="7" type="ORF">G7Z17_g4471</name>
</gene>
<evidence type="ECO:0000256" key="6">
    <source>
        <dbReference type="SAM" id="Phobius"/>
    </source>
</evidence>
<keyword evidence="5 6" id="KW-0472">Membrane</keyword>
<accession>A0A9P5HFZ3</accession>
<feature type="transmembrane region" description="Helical" evidence="6">
    <location>
        <begin position="321"/>
        <end position="344"/>
    </location>
</feature>
<proteinExistence type="predicted"/>
<reference evidence="7" key="1">
    <citation type="submission" date="2020-03" db="EMBL/GenBank/DDBJ databases">
        <title>Draft Genome Sequence of Cylindrodendrum hubeiense.</title>
        <authorList>
            <person name="Buettner E."/>
            <person name="Kellner H."/>
        </authorList>
    </citation>
    <scope>NUCLEOTIDE SEQUENCE</scope>
    <source>
        <strain evidence="7">IHI 201604</strain>
    </source>
</reference>
<organism evidence="7 8">
    <name type="scientific">Cylindrodendrum hubeiense</name>
    <dbReference type="NCBI Taxonomy" id="595255"/>
    <lineage>
        <taxon>Eukaryota</taxon>
        <taxon>Fungi</taxon>
        <taxon>Dikarya</taxon>
        <taxon>Ascomycota</taxon>
        <taxon>Pezizomycotina</taxon>
        <taxon>Sordariomycetes</taxon>
        <taxon>Hypocreomycetidae</taxon>
        <taxon>Hypocreales</taxon>
        <taxon>Nectriaceae</taxon>
        <taxon>Cylindrodendrum</taxon>
    </lineage>
</organism>
<evidence type="ECO:0000256" key="4">
    <source>
        <dbReference type="ARBA" id="ARBA00022989"/>
    </source>
</evidence>
<keyword evidence="3 6" id="KW-0812">Transmembrane</keyword>
<keyword evidence="2" id="KW-0813">Transport</keyword>
<dbReference type="InterPro" id="IPR002293">
    <property type="entry name" value="AA/rel_permease1"/>
</dbReference>
<evidence type="ECO:0000313" key="7">
    <source>
        <dbReference type="EMBL" id="KAF7552210.1"/>
    </source>
</evidence>
<name>A0A9P5HFZ3_9HYPO</name>
<dbReference type="PIRSF" id="PIRSF006060">
    <property type="entry name" value="AA_transporter"/>
    <property type="match status" value="1"/>
</dbReference>
<keyword evidence="8" id="KW-1185">Reference proteome</keyword>
<dbReference type="PANTHER" id="PTHR45649">
    <property type="entry name" value="AMINO-ACID PERMEASE BAT1"/>
    <property type="match status" value="1"/>
</dbReference>
<dbReference type="Pfam" id="PF13520">
    <property type="entry name" value="AA_permease_2"/>
    <property type="match status" value="1"/>
</dbReference>
<dbReference type="PANTHER" id="PTHR45649:SF27">
    <property type="entry name" value="CHOLINE TRANSPORTER (EUROFUNG)"/>
    <property type="match status" value="1"/>
</dbReference>
<evidence type="ECO:0000256" key="3">
    <source>
        <dbReference type="ARBA" id="ARBA00022692"/>
    </source>
</evidence>
<evidence type="ECO:0000313" key="8">
    <source>
        <dbReference type="Proteomes" id="UP000722485"/>
    </source>
</evidence>
<evidence type="ECO:0000256" key="1">
    <source>
        <dbReference type="ARBA" id="ARBA00004141"/>
    </source>
</evidence>
<keyword evidence="4 6" id="KW-1133">Transmembrane helix</keyword>
<feature type="transmembrane region" description="Helical" evidence="6">
    <location>
        <begin position="187"/>
        <end position="210"/>
    </location>
</feature>
<feature type="transmembrane region" description="Helical" evidence="6">
    <location>
        <begin position="41"/>
        <end position="64"/>
    </location>
</feature>
<feature type="transmembrane region" description="Helical" evidence="6">
    <location>
        <begin position="164"/>
        <end position="180"/>
    </location>
</feature>